<dbReference type="AlphaFoldDB" id="J3LXV4"/>
<proteinExistence type="predicted"/>
<protein>
    <submittedName>
        <fullName evidence="1">Uncharacterized protein</fullName>
    </submittedName>
</protein>
<dbReference type="HOGENOM" id="CLU_2726224_0_0_1"/>
<evidence type="ECO:0000313" key="1">
    <source>
        <dbReference type="EnsemblPlants" id="OB04G19790.1"/>
    </source>
</evidence>
<sequence>MAKAPAARAPTSPKRSFFLWSFSSFLYFSESSRDDPSYSSSASALGFLYPPPPLPYSSSPTGLSSPPLRSRS</sequence>
<name>J3LXV4_ORYBR</name>
<dbReference type="Proteomes" id="UP000006038">
    <property type="component" value="Chromosome 4"/>
</dbReference>
<organism evidence="1">
    <name type="scientific">Oryza brachyantha</name>
    <name type="common">malo sina</name>
    <dbReference type="NCBI Taxonomy" id="4533"/>
    <lineage>
        <taxon>Eukaryota</taxon>
        <taxon>Viridiplantae</taxon>
        <taxon>Streptophyta</taxon>
        <taxon>Embryophyta</taxon>
        <taxon>Tracheophyta</taxon>
        <taxon>Spermatophyta</taxon>
        <taxon>Magnoliopsida</taxon>
        <taxon>Liliopsida</taxon>
        <taxon>Poales</taxon>
        <taxon>Poaceae</taxon>
        <taxon>BOP clade</taxon>
        <taxon>Oryzoideae</taxon>
        <taxon>Oryzeae</taxon>
        <taxon>Oryzinae</taxon>
        <taxon>Oryza</taxon>
    </lineage>
</organism>
<reference evidence="1" key="1">
    <citation type="journal article" date="2013" name="Nat. Commun.">
        <title>Whole-genome sequencing of Oryza brachyantha reveals mechanisms underlying Oryza genome evolution.</title>
        <authorList>
            <person name="Chen J."/>
            <person name="Huang Q."/>
            <person name="Gao D."/>
            <person name="Wang J."/>
            <person name="Lang Y."/>
            <person name="Liu T."/>
            <person name="Li B."/>
            <person name="Bai Z."/>
            <person name="Luis Goicoechea J."/>
            <person name="Liang C."/>
            <person name="Chen C."/>
            <person name="Zhang W."/>
            <person name="Sun S."/>
            <person name="Liao Y."/>
            <person name="Zhang X."/>
            <person name="Yang L."/>
            <person name="Song C."/>
            <person name="Wang M."/>
            <person name="Shi J."/>
            <person name="Liu G."/>
            <person name="Liu J."/>
            <person name="Zhou H."/>
            <person name="Zhou W."/>
            <person name="Yu Q."/>
            <person name="An N."/>
            <person name="Chen Y."/>
            <person name="Cai Q."/>
            <person name="Wang B."/>
            <person name="Liu B."/>
            <person name="Min J."/>
            <person name="Huang Y."/>
            <person name="Wu H."/>
            <person name="Li Z."/>
            <person name="Zhang Y."/>
            <person name="Yin Y."/>
            <person name="Song W."/>
            <person name="Jiang J."/>
            <person name="Jackson S.A."/>
            <person name="Wing R.A."/>
            <person name="Wang J."/>
            <person name="Chen M."/>
        </authorList>
    </citation>
    <scope>NUCLEOTIDE SEQUENCE [LARGE SCALE GENOMIC DNA]</scope>
    <source>
        <strain evidence="1">cv. IRGC 101232</strain>
    </source>
</reference>
<reference evidence="1" key="2">
    <citation type="submission" date="2013-04" db="UniProtKB">
        <authorList>
            <consortium name="EnsemblPlants"/>
        </authorList>
    </citation>
    <scope>IDENTIFICATION</scope>
</reference>
<dbReference type="EnsemblPlants" id="OB04G19790.1">
    <property type="protein sequence ID" value="OB04G19790.1"/>
    <property type="gene ID" value="OB04G19790"/>
</dbReference>
<evidence type="ECO:0000313" key="2">
    <source>
        <dbReference type="Proteomes" id="UP000006038"/>
    </source>
</evidence>
<keyword evidence="2" id="KW-1185">Reference proteome</keyword>
<dbReference type="Gramene" id="OB04G19790.1">
    <property type="protein sequence ID" value="OB04G19790.1"/>
    <property type="gene ID" value="OB04G19790"/>
</dbReference>
<accession>J3LXV4</accession>